<reference evidence="2" key="1">
    <citation type="submission" date="2024-06" db="EMBL/GenBank/DDBJ databases">
        <title>Complete genome of Salinicola endophyticus HNIBRBA4755.</title>
        <authorList>
            <person name="Shin S.Y."/>
            <person name="Kang H."/>
            <person name="Song J."/>
        </authorList>
    </citation>
    <scope>NUCLEOTIDE SEQUENCE</scope>
    <source>
        <strain evidence="2">HNIBRBA4755</strain>
    </source>
</reference>
<feature type="transmembrane region" description="Helical" evidence="1">
    <location>
        <begin position="34"/>
        <end position="53"/>
    </location>
</feature>
<keyword evidence="1" id="KW-0472">Membrane</keyword>
<proteinExistence type="predicted"/>
<feature type="transmembrane region" description="Helical" evidence="1">
    <location>
        <begin position="60"/>
        <end position="82"/>
    </location>
</feature>
<organism evidence="2">
    <name type="scientific">Salinicola endophyticus</name>
    <dbReference type="NCBI Taxonomy" id="1949083"/>
    <lineage>
        <taxon>Bacteria</taxon>
        <taxon>Pseudomonadati</taxon>
        <taxon>Pseudomonadota</taxon>
        <taxon>Gammaproteobacteria</taxon>
        <taxon>Oceanospirillales</taxon>
        <taxon>Halomonadaceae</taxon>
        <taxon>Salinicola</taxon>
    </lineage>
</organism>
<evidence type="ECO:0000256" key="1">
    <source>
        <dbReference type="SAM" id="Phobius"/>
    </source>
</evidence>
<evidence type="ECO:0000313" key="2">
    <source>
        <dbReference type="EMBL" id="XCJ79382.1"/>
    </source>
</evidence>
<accession>A0AB74UE67</accession>
<keyword evidence="1" id="KW-0812">Transmembrane</keyword>
<name>A0AB74UE67_9GAMM</name>
<protein>
    <submittedName>
        <fullName evidence="2">Uncharacterized protein</fullName>
    </submittedName>
</protein>
<gene>
    <name evidence="2" type="ORF">ABV408_18365</name>
</gene>
<dbReference type="EMBL" id="CP159578">
    <property type="protein sequence ID" value="XCJ79382.1"/>
    <property type="molecule type" value="Genomic_DNA"/>
</dbReference>
<sequence>MKTVFLGLGITFLWWLGLINGLYMEPGESVPDVLIYLTGASWLVALLGALMLWSGKHKPGFVLVIIGSICFVPLGLITVYGARRASSRSDDASLDKRRALAEENSR</sequence>
<dbReference type="AlphaFoldDB" id="A0AB74UE67"/>
<dbReference type="RefSeq" id="WP_035472745.1">
    <property type="nucleotide sequence ID" value="NZ_CP159578.1"/>
</dbReference>
<keyword evidence="1" id="KW-1133">Transmembrane helix</keyword>